<dbReference type="Gene3D" id="3.30.70.1890">
    <property type="match status" value="1"/>
</dbReference>
<dbReference type="InterPro" id="IPR019267">
    <property type="entry name" value="CRISPR-assoc_Cas6_C"/>
</dbReference>
<dbReference type="CDD" id="cd21141">
    <property type="entry name" value="Cas6_III-like"/>
    <property type="match status" value="1"/>
</dbReference>
<comment type="caution">
    <text evidence="2">The sequence shown here is derived from an EMBL/GenBank/DDBJ whole genome shotgun (WGS) entry which is preliminary data.</text>
</comment>
<feature type="domain" description="CRISPR-associated protein Cas6 C-terminal" evidence="1">
    <location>
        <begin position="143"/>
        <end position="260"/>
    </location>
</feature>
<name>A0A480B931_9FIRM</name>
<dbReference type="AlphaFoldDB" id="A0A480B931"/>
<protein>
    <recommendedName>
        <fullName evidence="1">CRISPR-associated protein Cas6 C-terminal domain-containing protein</fullName>
    </recommendedName>
</protein>
<dbReference type="RefSeq" id="WP_137661490.1">
    <property type="nucleotide sequence ID" value="NZ_BJCR01000003.1"/>
</dbReference>
<evidence type="ECO:0000313" key="2">
    <source>
        <dbReference type="EMBL" id="GCL68405.1"/>
    </source>
</evidence>
<dbReference type="Gene3D" id="3.30.70.1900">
    <property type="match status" value="1"/>
</dbReference>
<dbReference type="Pfam" id="PF10040">
    <property type="entry name" value="CRISPR_Cas6"/>
    <property type="match status" value="1"/>
</dbReference>
<dbReference type="Proteomes" id="UP000303581">
    <property type="component" value="Unassembled WGS sequence"/>
</dbReference>
<organism evidence="2 3">
    <name type="scientific">Veillonella tobetsuensis</name>
    <dbReference type="NCBI Taxonomy" id="1110546"/>
    <lineage>
        <taxon>Bacteria</taxon>
        <taxon>Bacillati</taxon>
        <taxon>Bacillota</taxon>
        <taxon>Negativicutes</taxon>
        <taxon>Veillonellales</taxon>
        <taxon>Veillonellaceae</taxon>
        <taxon>Veillonella</taxon>
    </lineage>
</organism>
<reference evidence="2 3" key="1">
    <citation type="submission" date="2019-03" db="EMBL/GenBank/DDBJ databases">
        <title>Draft genome sequences of two Veillonella tobetsuensis clinical isolates from intraoperative bronchial fluids of elderly patients with pulmonary carcinoma.</title>
        <authorList>
            <person name="Akiyama T."/>
        </authorList>
    </citation>
    <scope>NUCLEOTIDE SEQUENCE [LARGE SCALE GENOMIC DNA]</scope>
    <source>
        <strain evidence="2 3">PAGU 1579</strain>
    </source>
</reference>
<gene>
    <name evidence="2" type="ORF">PAGU1579_01740</name>
</gene>
<sequence>MLGTVTLALKAKNSCKLPEFPGRFLHAAVFSLIGSIDEAAGTYWHDVSGIKPFTVSLQYGRKRSDATIQKGDMVYLRIHVWHRELWYILEEIPQPLSLQIGPLEAMAVDVQYDAPFDLPLSVENTLTLVERCLTGKPIQRVEIDFVTPTSFNGTHGDTTFPTAELIFASIVDKWNAGDEDQTLDKARIKELCERIVLTDWIGHTKRVYFGRDRGLTGFVGGFTFNLSKLNDEERQLIMILATFGQHCGVGRLSSQGLGQVRVTLHTK</sequence>
<evidence type="ECO:0000259" key="1">
    <source>
        <dbReference type="Pfam" id="PF10040"/>
    </source>
</evidence>
<keyword evidence="3" id="KW-1185">Reference proteome</keyword>
<proteinExistence type="predicted"/>
<dbReference type="EMBL" id="BJCR01000003">
    <property type="protein sequence ID" value="GCL68405.1"/>
    <property type="molecule type" value="Genomic_DNA"/>
</dbReference>
<evidence type="ECO:0000313" key="3">
    <source>
        <dbReference type="Proteomes" id="UP000303581"/>
    </source>
</evidence>
<dbReference type="InterPro" id="IPR045747">
    <property type="entry name" value="CRISPR-assoc_prot_Cas6_N_sf"/>
</dbReference>
<accession>A0A480B931</accession>